<proteinExistence type="predicted"/>
<evidence type="ECO:0000256" key="1">
    <source>
        <dbReference type="SAM" id="MobiDB-lite"/>
    </source>
</evidence>
<dbReference type="Proteomes" id="UP001153069">
    <property type="component" value="Unassembled WGS sequence"/>
</dbReference>
<comment type="caution">
    <text evidence="2">The sequence shown here is derived from an EMBL/GenBank/DDBJ whole genome shotgun (WGS) entry which is preliminary data.</text>
</comment>
<organism evidence="2 3">
    <name type="scientific">Seminavis robusta</name>
    <dbReference type="NCBI Taxonomy" id="568900"/>
    <lineage>
        <taxon>Eukaryota</taxon>
        <taxon>Sar</taxon>
        <taxon>Stramenopiles</taxon>
        <taxon>Ochrophyta</taxon>
        <taxon>Bacillariophyta</taxon>
        <taxon>Bacillariophyceae</taxon>
        <taxon>Bacillariophycidae</taxon>
        <taxon>Naviculales</taxon>
        <taxon>Naviculaceae</taxon>
        <taxon>Seminavis</taxon>
    </lineage>
</organism>
<evidence type="ECO:0000313" key="3">
    <source>
        <dbReference type="Proteomes" id="UP001153069"/>
    </source>
</evidence>
<feature type="compositionally biased region" description="Low complexity" evidence="1">
    <location>
        <begin position="56"/>
        <end position="67"/>
    </location>
</feature>
<sequence length="120" mass="12701">MVKSFSYPEHLLHQVVEPQWFPKPRAETESLLDALEAAEEAQVESLRRIAQKEAPDPIGAAAAATNGQPPPQAVVGDVAYGSGTDPPARTRFWNQVRAPSRSGSSTPASAVGSPSPGAHY</sequence>
<reference evidence="2" key="1">
    <citation type="submission" date="2020-06" db="EMBL/GenBank/DDBJ databases">
        <authorList>
            <consortium name="Plant Systems Biology data submission"/>
        </authorList>
    </citation>
    <scope>NUCLEOTIDE SEQUENCE</scope>
    <source>
        <strain evidence="2">D6</strain>
    </source>
</reference>
<dbReference type="AlphaFoldDB" id="A0A9N8HHT8"/>
<keyword evidence="3" id="KW-1185">Reference proteome</keyword>
<protein>
    <submittedName>
        <fullName evidence="2">Uncharacterized protein</fullName>
    </submittedName>
</protein>
<dbReference type="EMBL" id="CAICTM010000462">
    <property type="protein sequence ID" value="CAB9511018.1"/>
    <property type="molecule type" value="Genomic_DNA"/>
</dbReference>
<accession>A0A9N8HHT8</accession>
<evidence type="ECO:0000313" key="2">
    <source>
        <dbReference type="EMBL" id="CAB9511018.1"/>
    </source>
</evidence>
<feature type="region of interest" description="Disordered" evidence="1">
    <location>
        <begin position="50"/>
        <end position="120"/>
    </location>
</feature>
<gene>
    <name evidence="2" type="ORF">SEMRO_463_G148300.1</name>
</gene>
<name>A0A9N8HHT8_9STRA</name>